<feature type="transmembrane region" description="Helical" evidence="1">
    <location>
        <begin position="234"/>
        <end position="259"/>
    </location>
</feature>
<dbReference type="PANTHER" id="PTHR37577:SF1">
    <property type="entry name" value="INTEGRAL MEMBRANE PROTEIN"/>
    <property type="match status" value="1"/>
</dbReference>
<dbReference type="InterPro" id="IPR053018">
    <property type="entry name" value="Elsinochrome_Biosynth-Asso"/>
</dbReference>
<comment type="caution">
    <text evidence="2">The sequence shown here is derived from an EMBL/GenBank/DDBJ whole genome shotgun (WGS) entry which is preliminary data.</text>
</comment>
<dbReference type="OrthoDB" id="5427664at2759"/>
<evidence type="ECO:0000313" key="3">
    <source>
        <dbReference type="Proteomes" id="UP000622797"/>
    </source>
</evidence>
<evidence type="ECO:0000256" key="1">
    <source>
        <dbReference type="SAM" id="Phobius"/>
    </source>
</evidence>
<protein>
    <submittedName>
        <fullName evidence="2">Uncharacterized protein</fullName>
    </submittedName>
</protein>
<feature type="transmembrane region" description="Helical" evidence="1">
    <location>
        <begin position="140"/>
        <end position="167"/>
    </location>
</feature>
<evidence type="ECO:0000313" key="2">
    <source>
        <dbReference type="EMBL" id="KAF4971119.1"/>
    </source>
</evidence>
<sequence>MACSTGLNFTYPVSCGRIDRQGNELCTIQPDPDIAGIGVLVAFITIGITTILLFFAQICLHGITLKVLVNPTTLMDDDHLLDCQGAQKPGASFGDARSFIEARTEPQTPSPLSATIALLSDTQFFMGIAIASAMSKQDIVLAHFCLAYEMASLGFITSTVGLLMARAELLDKGNVPKRFVRLIFMWILLGLLIHRAREFDDDLYYAEKVHKSGPLAPHLRWDFSDPTSGAGVFFLSWTIGSAVVDSIYVWPALAIFADYYIAKAIRESWLLAKSKRNNDFFLVTSIVLRILYCFVYVGVLIPYLMFWEPFFCNMAGLGFFIWSIISAFEVRQKGHNCMSPDDRGTEDELGFGQIVALVMLLAPAIGTADLWWDAIQNFFHQRRLHEPSLDSVPLLDYPMHSQVGDVDLLAEDDPLREGMFRRTTWTSP</sequence>
<feature type="transmembrane region" description="Helical" evidence="1">
    <location>
        <begin position="112"/>
        <end position="134"/>
    </location>
</feature>
<keyword evidence="1" id="KW-0472">Membrane</keyword>
<keyword evidence="1" id="KW-0812">Transmembrane</keyword>
<keyword evidence="3" id="KW-1185">Reference proteome</keyword>
<feature type="transmembrane region" description="Helical" evidence="1">
    <location>
        <begin position="280"/>
        <end position="304"/>
    </location>
</feature>
<proteinExistence type="predicted"/>
<reference evidence="2" key="2">
    <citation type="submission" date="2020-05" db="EMBL/GenBank/DDBJ databases">
        <authorList>
            <person name="Kim H.-S."/>
            <person name="Proctor R.H."/>
            <person name="Brown D.W."/>
        </authorList>
    </citation>
    <scope>NUCLEOTIDE SEQUENCE</scope>
    <source>
        <strain evidence="2">NRRL 20472</strain>
    </source>
</reference>
<dbReference type="EMBL" id="JABEXW010000101">
    <property type="protein sequence ID" value="KAF4971119.1"/>
    <property type="molecule type" value="Genomic_DNA"/>
</dbReference>
<feature type="transmembrane region" description="Helical" evidence="1">
    <location>
        <begin position="349"/>
        <end position="372"/>
    </location>
</feature>
<dbReference type="PANTHER" id="PTHR37577">
    <property type="entry name" value="INTEGRAL MEMBRANE PROTEIN"/>
    <property type="match status" value="1"/>
</dbReference>
<name>A0A8H4XEF7_9HYPO</name>
<gene>
    <name evidence="2" type="ORF">FSARC_1952</name>
</gene>
<feature type="transmembrane region" description="Helical" evidence="1">
    <location>
        <begin position="34"/>
        <end position="56"/>
    </location>
</feature>
<feature type="transmembrane region" description="Helical" evidence="1">
    <location>
        <begin position="310"/>
        <end position="328"/>
    </location>
</feature>
<reference evidence="2" key="1">
    <citation type="journal article" date="2020" name="BMC Genomics">
        <title>Correction to: Identification and distribution of gene clusters required for synthesis of sphingolipid metabolism inhibitors in diverse species of the filamentous fungus Fusarium.</title>
        <authorList>
            <person name="Kim H.S."/>
            <person name="Lohmar J.M."/>
            <person name="Busman M."/>
            <person name="Brown D.W."/>
            <person name="Naumann T.A."/>
            <person name="Divon H.H."/>
            <person name="Lysoe E."/>
            <person name="Uhlig S."/>
            <person name="Proctor R.H."/>
        </authorList>
    </citation>
    <scope>NUCLEOTIDE SEQUENCE</scope>
    <source>
        <strain evidence="2">NRRL 20472</strain>
    </source>
</reference>
<organism evidence="2 3">
    <name type="scientific">Fusarium sarcochroum</name>
    <dbReference type="NCBI Taxonomy" id="1208366"/>
    <lineage>
        <taxon>Eukaryota</taxon>
        <taxon>Fungi</taxon>
        <taxon>Dikarya</taxon>
        <taxon>Ascomycota</taxon>
        <taxon>Pezizomycotina</taxon>
        <taxon>Sordariomycetes</taxon>
        <taxon>Hypocreomycetidae</taxon>
        <taxon>Hypocreales</taxon>
        <taxon>Nectriaceae</taxon>
        <taxon>Fusarium</taxon>
        <taxon>Fusarium lateritium species complex</taxon>
    </lineage>
</organism>
<dbReference type="AlphaFoldDB" id="A0A8H4XEF7"/>
<accession>A0A8H4XEF7</accession>
<feature type="transmembrane region" description="Helical" evidence="1">
    <location>
        <begin position="179"/>
        <end position="196"/>
    </location>
</feature>
<keyword evidence="1" id="KW-1133">Transmembrane helix</keyword>
<dbReference type="Proteomes" id="UP000622797">
    <property type="component" value="Unassembled WGS sequence"/>
</dbReference>